<evidence type="ECO:0000256" key="1">
    <source>
        <dbReference type="ARBA" id="ARBA00004448"/>
    </source>
</evidence>
<evidence type="ECO:0000256" key="4">
    <source>
        <dbReference type="ARBA" id="ARBA00022692"/>
    </source>
</evidence>
<evidence type="ECO:0000256" key="6">
    <source>
        <dbReference type="ARBA" id="ARBA00022837"/>
    </source>
</evidence>
<dbReference type="SUPFAM" id="SSF47473">
    <property type="entry name" value="EF-hand"/>
    <property type="match status" value="1"/>
</dbReference>
<dbReference type="OrthoDB" id="276989at2759"/>
<dbReference type="PROSITE" id="PS00018">
    <property type="entry name" value="EF_HAND_1"/>
    <property type="match status" value="1"/>
</dbReference>
<sequence>MVSPHDPIEVFLQSVKDALSPLSSSWSHMVNSADMVKLKHRPKHEPCNVATLSVATSSSSTASSKTPIKSFLGSLFQISNKRDAKEREGVKRNGSECINCLQFAVTWSVLVDNLVQSFPRPFKSVKKCFGKQFEDERKQMGGKVSKKASFGMKHRVDSDSNSSNSSPSFDLLSIELLLCLAIERFSQTLQNLDDGLKANNSKCLKQLPFSKPEDSPSPQFDHLSLIKGLINGKKVDFDGFMSNLLFARVGGAATATLVGPTESPVGDDADGRVTSEREEGENGRFPQNFASGLLNIPLSNVEKLRSTISGVSLAELVEFIPNLGKSGTDHPDKKKLFSVQDFFRYTETEGRRFFEELDRDGDGHVTLDDLEVAMRKRNLPKRYAKDLLHRTRSNLFSKSIGWKQFLSLMEQKEATILRAYTTLCLSKSGTLQKNQILTSLKSAGLPANEDNAAAMIRYLNQDKEGSISYGHFRNFMLLLPSERLEEDPRSIWFEAATVVALPPPVEIAAGSVLKAALAGGLACALSTSVMHPIDTMKTRVQASTLSFPELISKLPEIGVQGLYRGSIPAILGQFSSHGLRTGIFEASRLLLVNIAPNLPEIQVQSMASFASTILGTAVRIPCEVLKQRLQAGLYDNVGQAIVGTWGKDGMRGFFRGTGATLCREVPFYVAGMCLYAEAKKGVQHVLRRELEPWETVAVGALSGGLAAVVTTPFDVMKTRMMTAPLGIPISMQMIAFSILRKEGPLGLFKGAVPRFFWIAPLGAMNFAGYELAKKAMDKSEKQVVGVAG</sequence>
<dbReference type="InterPro" id="IPR023395">
    <property type="entry name" value="MCP_dom_sf"/>
</dbReference>
<evidence type="ECO:0000256" key="2">
    <source>
        <dbReference type="ARBA" id="ARBA00006375"/>
    </source>
</evidence>
<protein>
    <submittedName>
        <fullName evidence="12">Mitochondrial substrate carrier family protein C-like protein</fullName>
    </submittedName>
</protein>
<name>A0A833R5I2_9POAL</name>
<dbReference type="PROSITE" id="PS50920">
    <property type="entry name" value="SOLCAR"/>
    <property type="match status" value="3"/>
</dbReference>
<dbReference type="Gene3D" id="1.10.238.10">
    <property type="entry name" value="EF-hand"/>
    <property type="match status" value="1"/>
</dbReference>
<feature type="repeat" description="Solcar" evidence="9">
    <location>
        <begin position="599"/>
        <end position="681"/>
    </location>
</feature>
<dbReference type="Proteomes" id="UP000623129">
    <property type="component" value="Unassembled WGS sequence"/>
</dbReference>
<evidence type="ECO:0000313" key="13">
    <source>
        <dbReference type="Proteomes" id="UP000623129"/>
    </source>
</evidence>
<keyword evidence="8 9" id="KW-0472">Membrane</keyword>
<reference evidence="12" key="1">
    <citation type="submission" date="2020-01" db="EMBL/GenBank/DDBJ databases">
        <title>Genome sequence of Kobresia littledalei, the first chromosome-level genome in the family Cyperaceae.</title>
        <authorList>
            <person name="Qu G."/>
        </authorList>
    </citation>
    <scope>NUCLEOTIDE SEQUENCE</scope>
    <source>
        <strain evidence="12">C.B.Clarke</strain>
        <tissue evidence="12">Leaf</tissue>
    </source>
</reference>
<proteinExistence type="inferred from homology"/>
<evidence type="ECO:0000256" key="10">
    <source>
        <dbReference type="SAM" id="MobiDB-lite"/>
    </source>
</evidence>
<feature type="region of interest" description="Disordered" evidence="10">
    <location>
        <begin position="258"/>
        <end position="286"/>
    </location>
</feature>
<dbReference type="FunFam" id="1.50.40.10:FF:000041">
    <property type="entry name" value="Mitochondrial substrate carrier family protein"/>
    <property type="match status" value="1"/>
</dbReference>
<evidence type="ECO:0000256" key="8">
    <source>
        <dbReference type="ARBA" id="ARBA00023136"/>
    </source>
</evidence>
<dbReference type="PROSITE" id="PS50222">
    <property type="entry name" value="EF_HAND_2"/>
    <property type="match status" value="2"/>
</dbReference>
<feature type="domain" description="EF-hand" evidence="11">
    <location>
        <begin position="345"/>
        <end position="380"/>
    </location>
</feature>
<comment type="caution">
    <text evidence="12">The sequence shown here is derived from an EMBL/GenBank/DDBJ whole genome shotgun (WGS) entry which is preliminary data.</text>
</comment>
<dbReference type="Gene3D" id="1.50.40.10">
    <property type="entry name" value="Mitochondrial carrier domain"/>
    <property type="match status" value="1"/>
</dbReference>
<comment type="subcellular location">
    <subcellularLocation>
        <location evidence="1">Mitochondrion inner membrane</location>
        <topology evidence="1">Multi-pass membrane protein</topology>
    </subcellularLocation>
</comment>
<dbReference type="InterPro" id="IPR018108">
    <property type="entry name" value="MCP_transmembrane"/>
</dbReference>
<dbReference type="EMBL" id="SWLB01000014">
    <property type="protein sequence ID" value="KAF3329914.1"/>
    <property type="molecule type" value="Genomic_DNA"/>
</dbReference>
<evidence type="ECO:0000256" key="3">
    <source>
        <dbReference type="ARBA" id="ARBA00022448"/>
    </source>
</evidence>
<keyword evidence="4 9" id="KW-0812">Transmembrane</keyword>
<dbReference type="PANTHER" id="PTHR45667">
    <property type="entry name" value="S-ADENOSYLMETHIONINE MITOCHONDRIAL CARRIER PROTEIN"/>
    <property type="match status" value="1"/>
</dbReference>
<dbReference type="GO" id="GO:0005509">
    <property type="term" value="F:calcium ion binding"/>
    <property type="evidence" value="ECO:0007669"/>
    <property type="project" value="InterPro"/>
</dbReference>
<dbReference type="GO" id="GO:0005743">
    <property type="term" value="C:mitochondrial inner membrane"/>
    <property type="evidence" value="ECO:0007669"/>
    <property type="project" value="UniProtKB-SubCell"/>
</dbReference>
<feature type="compositionally biased region" description="Basic and acidic residues" evidence="10">
    <location>
        <begin position="269"/>
        <end position="282"/>
    </location>
</feature>
<keyword evidence="13" id="KW-1185">Reference proteome</keyword>
<keyword evidence="3" id="KW-0813">Transport</keyword>
<feature type="repeat" description="Solcar" evidence="9">
    <location>
        <begin position="690"/>
        <end position="775"/>
    </location>
</feature>
<organism evidence="12 13">
    <name type="scientific">Carex littledalei</name>
    <dbReference type="NCBI Taxonomy" id="544730"/>
    <lineage>
        <taxon>Eukaryota</taxon>
        <taxon>Viridiplantae</taxon>
        <taxon>Streptophyta</taxon>
        <taxon>Embryophyta</taxon>
        <taxon>Tracheophyta</taxon>
        <taxon>Spermatophyta</taxon>
        <taxon>Magnoliopsida</taxon>
        <taxon>Liliopsida</taxon>
        <taxon>Poales</taxon>
        <taxon>Cyperaceae</taxon>
        <taxon>Cyperoideae</taxon>
        <taxon>Cariceae</taxon>
        <taxon>Carex</taxon>
        <taxon>Carex subgen. Euthyceras</taxon>
    </lineage>
</organism>
<dbReference type="SUPFAM" id="SSF103506">
    <property type="entry name" value="Mitochondrial carrier"/>
    <property type="match status" value="1"/>
</dbReference>
<dbReference type="PRINTS" id="PR00926">
    <property type="entry name" value="MITOCARRIER"/>
</dbReference>
<evidence type="ECO:0000313" key="12">
    <source>
        <dbReference type="EMBL" id="KAF3329914.1"/>
    </source>
</evidence>
<dbReference type="InterPro" id="IPR002048">
    <property type="entry name" value="EF_hand_dom"/>
</dbReference>
<evidence type="ECO:0000256" key="9">
    <source>
        <dbReference type="PROSITE-ProRule" id="PRU00282"/>
    </source>
</evidence>
<gene>
    <name evidence="12" type="ORF">FCM35_KLT05245</name>
</gene>
<dbReference type="GO" id="GO:0055085">
    <property type="term" value="P:transmembrane transport"/>
    <property type="evidence" value="ECO:0007669"/>
    <property type="project" value="InterPro"/>
</dbReference>
<evidence type="ECO:0000256" key="7">
    <source>
        <dbReference type="ARBA" id="ARBA00022989"/>
    </source>
</evidence>
<feature type="repeat" description="Solcar" evidence="9">
    <location>
        <begin position="510"/>
        <end position="590"/>
    </location>
</feature>
<dbReference type="AlphaFoldDB" id="A0A833R5I2"/>
<dbReference type="Pfam" id="PF00153">
    <property type="entry name" value="Mito_carr"/>
    <property type="match status" value="3"/>
</dbReference>
<dbReference type="InterPro" id="IPR002067">
    <property type="entry name" value="MCP"/>
</dbReference>
<accession>A0A833R5I2</accession>
<dbReference type="InterPro" id="IPR018247">
    <property type="entry name" value="EF_Hand_1_Ca_BS"/>
</dbReference>
<dbReference type="InterPro" id="IPR011992">
    <property type="entry name" value="EF-hand-dom_pair"/>
</dbReference>
<evidence type="ECO:0000256" key="5">
    <source>
        <dbReference type="ARBA" id="ARBA00022737"/>
    </source>
</evidence>
<evidence type="ECO:0000259" key="11">
    <source>
        <dbReference type="PROSITE" id="PS50222"/>
    </source>
</evidence>
<keyword evidence="6" id="KW-0106">Calcium</keyword>
<comment type="similarity">
    <text evidence="2">Belongs to the mitochondrial carrier (TC 2.A.29) family.</text>
</comment>
<feature type="domain" description="EF-hand" evidence="11">
    <location>
        <begin position="447"/>
        <end position="482"/>
    </location>
</feature>
<keyword evidence="5" id="KW-0677">Repeat</keyword>
<keyword evidence="7" id="KW-1133">Transmembrane helix</keyword>